<dbReference type="EMBL" id="OC873592">
    <property type="protein sequence ID" value="CAD7636749.1"/>
    <property type="molecule type" value="Genomic_DNA"/>
</dbReference>
<evidence type="ECO:0000256" key="10">
    <source>
        <dbReference type="SAM" id="MobiDB-lite"/>
    </source>
</evidence>
<feature type="compositionally biased region" description="Basic and acidic residues" evidence="10">
    <location>
        <begin position="304"/>
        <end position="314"/>
    </location>
</feature>
<name>A0A7R9L835_9ACAR</name>
<feature type="domain" description="C2H2-type" evidence="11">
    <location>
        <begin position="72"/>
        <end position="102"/>
    </location>
</feature>
<evidence type="ECO:0000256" key="2">
    <source>
        <dbReference type="ARBA" id="ARBA00022723"/>
    </source>
</evidence>
<dbReference type="Gene3D" id="3.30.160.60">
    <property type="entry name" value="Classic Zinc Finger"/>
    <property type="match status" value="7"/>
</dbReference>
<evidence type="ECO:0000256" key="1">
    <source>
        <dbReference type="ARBA" id="ARBA00004123"/>
    </source>
</evidence>
<dbReference type="PROSITE" id="PS00028">
    <property type="entry name" value="ZINC_FINGER_C2H2_1"/>
    <property type="match status" value="9"/>
</dbReference>
<feature type="compositionally biased region" description="Basic and acidic residues" evidence="10">
    <location>
        <begin position="354"/>
        <end position="363"/>
    </location>
</feature>
<feature type="region of interest" description="Disordered" evidence="10">
    <location>
        <begin position="248"/>
        <end position="267"/>
    </location>
</feature>
<keyword evidence="13" id="KW-1185">Reference proteome</keyword>
<feature type="domain" description="C2H2-type" evidence="11">
    <location>
        <begin position="478"/>
        <end position="507"/>
    </location>
</feature>
<evidence type="ECO:0000256" key="7">
    <source>
        <dbReference type="ARBA" id="ARBA00023163"/>
    </source>
</evidence>
<feature type="domain" description="C2H2-type" evidence="11">
    <location>
        <begin position="162"/>
        <end position="191"/>
    </location>
</feature>
<dbReference type="Pfam" id="PF00096">
    <property type="entry name" value="zf-C2H2"/>
    <property type="match status" value="2"/>
</dbReference>
<evidence type="ECO:0000313" key="13">
    <source>
        <dbReference type="Proteomes" id="UP000759131"/>
    </source>
</evidence>
<evidence type="ECO:0000256" key="9">
    <source>
        <dbReference type="PROSITE-ProRule" id="PRU00042"/>
    </source>
</evidence>
<reference evidence="12" key="1">
    <citation type="submission" date="2020-11" db="EMBL/GenBank/DDBJ databases">
        <authorList>
            <person name="Tran Van P."/>
        </authorList>
    </citation>
    <scope>NUCLEOTIDE SEQUENCE</scope>
</reference>
<keyword evidence="3" id="KW-0677">Repeat</keyword>
<proteinExistence type="predicted"/>
<feature type="domain" description="C2H2-type" evidence="11">
    <location>
        <begin position="594"/>
        <end position="623"/>
    </location>
</feature>
<organism evidence="12">
    <name type="scientific">Medioppia subpectinata</name>
    <dbReference type="NCBI Taxonomy" id="1979941"/>
    <lineage>
        <taxon>Eukaryota</taxon>
        <taxon>Metazoa</taxon>
        <taxon>Ecdysozoa</taxon>
        <taxon>Arthropoda</taxon>
        <taxon>Chelicerata</taxon>
        <taxon>Arachnida</taxon>
        <taxon>Acari</taxon>
        <taxon>Acariformes</taxon>
        <taxon>Sarcoptiformes</taxon>
        <taxon>Oribatida</taxon>
        <taxon>Brachypylina</taxon>
        <taxon>Oppioidea</taxon>
        <taxon>Oppiidae</taxon>
        <taxon>Medioppia</taxon>
    </lineage>
</organism>
<dbReference type="AlphaFoldDB" id="A0A7R9L835"/>
<feature type="region of interest" description="Disordered" evidence="10">
    <location>
        <begin position="288"/>
        <end position="366"/>
    </location>
</feature>
<evidence type="ECO:0000256" key="4">
    <source>
        <dbReference type="ARBA" id="ARBA00022771"/>
    </source>
</evidence>
<evidence type="ECO:0000256" key="8">
    <source>
        <dbReference type="ARBA" id="ARBA00023242"/>
    </source>
</evidence>
<dbReference type="OrthoDB" id="2687452at2759"/>
<dbReference type="InterPro" id="IPR013087">
    <property type="entry name" value="Znf_C2H2_type"/>
</dbReference>
<evidence type="ECO:0000256" key="6">
    <source>
        <dbReference type="ARBA" id="ARBA00023015"/>
    </source>
</evidence>
<keyword evidence="4 9" id="KW-0863">Zinc-finger</keyword>
<dbReference type="Proteomes" id="UP000759131">
    <property type="component" value="Unassembled WGS sequence"/>
</dbReference>
<dbReference type="PANTHER" id="PTHR46179">
    <property type="entry name" value="ZINC FINGER PROTEIN"/>
    <property type="match status" value="1"/>
</dbReference>
<dbReference type="FunFam" id="3.30.160.60:FF:000100">
    <property type="entry name" value="Zinc finger 45-like"/>
    <property type="match status" value="1"/>
</dbReference>
<evidence type="ECO:0000256" key="5">
    <source>
        <dbReference type="ARBA" id="ARBA00022833"/>
    </source>
</evidence>
<keyword evidence="6" id="KW-0805">Transcription regulation</keyword>
<keyword evidence="5" id="KW-0862">Zinc</keyword>
<feature type="domain" description="C2H2-type" evidence="11">
    <location>
        <begin position="448"/>
        <end position="477"/>
    </location>
</feature>
<feature type="domain" description="C2H2-type" evidence="11">
    <location>
        <begin position="132"/>
        <end position="161"/>
    </location>
</feature>
<dbReference type="InterPro" id="IPR051061">
    <property type="entry name" value="Zinc_finger_trans_reg"/>
</dbReference>
<sequence>MLDQKMPVNGIGYEMAAGSPLRAKQTTGRKSYKIQTNKTQPLMWRPLRPSMSGCALDKTSREKCYDVSTNSYVCPINECHKSLETDNQFRHHLLSVHSGRRFKCYHFGCDKDYKTKFALMTHQFTHRSDKQFKCHYNGCQYETKCAAYLSGHMKTHSTDREYRCAADGCGKVYKSWSGLDEHSRCHRADPSFRCRLDGCEEMFFSKFFRRKHQESVHNRLTSIERKYRFTRRTLATGGSVIVQMGSQSPIQSSSALPPDTDSSAGQLSSSVALDGQLLWQTISDLDDNRMVGSDIPPKSQTVAKQEKRKRETKTPKKTVVNNNTDNAIGGESNEVSDNESLLKEPKKKRRSPKKREPVTKDPKQTMAQFLGAHKTEREKYFDLTIYSFRCPIGECHKIIDTDNKFRLHLYSFHGERRFACDHNGCHKIYKTKYALEVHSTGHSGDKPYKCQHQDCRYEAKNNLYLLRHMKTHETSREYKCSFVGCDKTYKSYEGLEEHSRSHRSEPTYRCGVDGCEQMFFSKFFRRKHQTDAHNRAPFVPHKTRCEWPGSVCVRVARLWPQVSSHKTRCEWPGCEWEGKHITAHKLQHTGEKPFVCEWPDCGRRFRMQKLLKEHQNVHNNLKPYACHWPGCQYRAANSANVNKHMKQSHNRNSFS</sequence>
<dbReference type="InterPro" id="IPR036236">
    <property type="entry name" value="Znf_C2H2_sf"/>
</dbReference>
<dbReference type="PANTHER" id="PTHR46179:SF13">
    <property type="entry name" value="C2H2-TYPE DOMAIN-CONTAINING PROTEIN"/>
    <property type="match status" value="1"/>
</dbReference>
<dbReference type="SUPFAM" id="SSF57667">
    <property type="entry name" value="beta-beta-alpha zinc fingers"/>
    <property type="match status" value="5"/>
</dbReference>
<feature type="domain" description="C2H2-type" evidence="11">
    <location>
        <begin position="102"/>
        <end position="131"/>
    </location>
</feature>
<keyword evidence="7" id="KW-0804">Transcription</keyword>
<keyword evidence="2" id="KW-0479">Metal-binding</keyword>
<dbReference type="GO" id="GO:0005634">
    <property type="term" value="C:nucleus"/>
    <property type="evidence" value="ECO:0007669"/>
    <property type="project" value="UniProtKB-SubCell"/>
</dbReference>
<dbReference type="GO" id="GO:0008270">
    <property type="term" value="F:zinc ion binding"/>
    <property type="evidence" value="ECO:0007669"/>
    <property type="project" value="UniProtKB-KW"/>
</dbReference>
<keyword evidence="8" id="KW-0539">Nucleus</keyword>
<accession>A0A7R9L835</accession>
<dbReference type="PROSITE" id="PS50157">
    <property type="entry name" value="ZINC_FINGER_C2H2_2"/>
    <property type="match status" value="8"/>
</dbReference>
<evidence type="ECO:0000256" key="3">
    <source>
        <dbReference type="ARBA" id="ARBA00022737"/>
    </source>
</evidence>
<dbReference type="EMBL" id="CAJPIZ010019017">
    <property type="protein sequence ID" value="CAG2116775.1"/>
    <property type="molecule type" value="Genomic_DNA"/>
</dbReference>
<dbReference type="GO" id="GO:0006357">
    <property type="term" value="P:regulation of transcription by RNA polymerase II"/>
    <property type="evidence" value="ECO:0007669"/>
    <property type="project" value="TreeGrafter"/>
</dbReference>
<protein>
    <recommendedName>
        <fullName evidence="11">C2H2-type domain-containing protein</fullName>
    </recommendedName>
</protein>
<evidence type="ECO:0000313" key="12">
    <source>
        <dbReference type="EMBL" id="CAD7636749.1"/>
    </source>
</evidence>
<comment type="subcellular location">
    <subcellularLocation>
        <location evidence="1">Nucleus</location>
    </subcellularLocation>
</comment>
<feature type="domain" description="C2H2-type" evidence="11">
    <location>
        <begin position="418"/>
        <end position="447"/>
    </location>
</feature>
<dbReference type="SMART" id="SM00355">
    <property type="entry name" value="ZnF_C2H2"/>
    <property type="match status" value="13"/>
</dbReference>
<gene>
    <name evidence="12" type="ORF">OSB1V03_LOCUS16732</name>
</gene>
<evidence type="ECO:0000259" key="11">
    <source>
        <dbReference type="PROSITE" id="PS50157"/>
    </source>
</evidence>